<name>A0A951PW99_9NOST</name>
<accession>A0A951PW99</accession>
<reference evidence="1" key="2">
    <citation type="journal article" date="2022" name="Microbiol. Resour. Announc.">
        <title>Metagenome Sequencing to Explore Phylogenomics of Terrestrial Cyanobacteria.</title>
        <authorList>
            <person name="Ward R.D."/>
            <person name="Stajich J.E."/>
            <person name="Johansen J.R."/>
            <person name="Huntemann M."/>
            <person name="Clum A."/>
            <person name="Foster B."/>
            <person name="Foster B."/>
            <person name="Roux S."/>
            <person name="Palaniappan K."/>
            <person name="Varghese N."/>
            <person name="Mukherjee S."/>
            <person name="Reddy T.B.K."/>
            <person name="Daum C."/>
            <person name="Copeland A."/>
            <person name="Chen I.A."/>
            <person name="Ivanova N.N."/>
            <person name="Kyrpides N.C."/>
            <person name="Shapiro N."/>
            <person name="Eloe-Fadrosh E.A."/>
            <person name="Pietrasiak N."/>
        </authorList>
    </citation>
    <scope>NUCLEOTIDE SEQUENCE</scope>
    <source>
        <strain evidence="1">JT2-VF2</strain>
    </source>
</reference>
<evidence type="ECO:0000313" key="2">
    <source>
        <dbReference type="Proteomes" id="UP000715781"/>
    </source>
</evidence>
<comment type="caution">
    <text evidence="1">The sequence shown here is derived from an EMBL/GenBank/DDBJ whole genome shotgun (WGS) entry which is preliminary data.</text>
</comment>
<organism evidence="1 2">
    <name type="scientific">Mojavia pulchra JT2-VF2</name>
    <dbReference type="NCBI Taxonomy" id="287848"/>
    <lineage>
        <taxon>Bacteria</taxon>
        <taxon>Bacillati</taxon>
        <taxon>Cyanobacteriota</taxon>
        <taxon>Cyanophyceae</taxon>
        <taxon>Nostocales</taxon>
        <taxon>Nostocaceae</taxon>
    </lineage>
</organism>
<dbReference type="EMBL" id="JAHHHN010000005">
    <property type="protein sequence ID" value="MBW4561519.1"/>
    <property type="molecule type" value="Genomic_DNA"/>
</dbReference>
<evidence type="ECO:0000313" key="1">
    <source>
        <dbReference type="EMBL" id="MBW4561519.1"/>
    </source>
</evidence>
<dbReference type="Proteomes" id="UP000715781">
    <property type="component" value="Unassembled WGS sequence"/>
</dbReference>
<dbReference type="AlphaFoldDB" id="A0A951PW99"/>
<sequence>MININNLQESTLWADMNDLEAAQIIGGYNGQPAFVQVPSGKPGGVVPASKVLGPEESILQIYTIEQSGPVTRYYPLD</sequence>
<reference evidence="1" key="1">
    <citation type="submission" date="2021-05" db="EMBL/GenBank/DDBJ databases">
        <authorList>
            <person name="Pietrasiak N."/>
            <person name="Ward R."/>
            <person name="Stajich J.E."/>
            <person name="Kurbessoian T."/>
        </authorList>
    </citation>
    <scope>NUCLEOTIDE SEQUENCE</scope>
    <source>
        <strain evidence="1">JT2-VF2</strain>
    </source>
</reference>
<gene>
    <name evidence="1" type="ORF">KME32_10260</name>
</gene>
<protein>
    <submittedName>
        <fullName evidence="1">Uncharacterized protein</fullName>
    </submittedName>
</protein>
<proteinExistence type="predicted"/>